<sequence>MGGILGNIQLQCMKQRRYKSTLSFDSSLFSSLVSISGDCKFDVWRPPSLPASQSSSMPVGHHREGVSGGEGVSLSEPQAPSVGLFSELGKAPRLRERVSPSKLCISLLIRDYSSSELRSELSPSLRTSLIQGSDPPAWQLFRRLGGELPKGLCHEWRRSLALTIADGNALSDAAEGAALSRSSLLGLYFKKLILNFEALNFAEVSHLYENFKDYYNRGMEETGEQEAHSELPDSHPGSELYIARQVELLSKVEHSADPPDLMQKRIAAILQEDPSLTPAYFLTYLNCLRSKEYAGAIRSLHMAFAPDLRCPLEEVNKECRYSALNLSALHSRFHHEEEAMAALKEAITLAQDANDTVCLQHALSWIVRIRKEGSHKETLMRRCVSKSGELNLSYLVSLGIMSLGVLLYSKSQAPSKVMELLHKTDVLNCQHSLIELITSTYAQNADVPYLSILLLNLDTSDPNREGLYVMSEAYVLALCNVARYLQDQGDGKAADKVIDLAKQ</sequence>
<dbReference type="GO" id="GO:0005680">
    <property type="term" value="C:anaphase-promoting complex"/>
    <property type="evidence" value="ECO:0007669"/>
    <property type="project" value="InterPro"/>
</dbReference>
<feature type="non-terminal residue" evidence="9">
    <location>
        <position position="503"/>
    </location>
</feature>
<dbReference type="GO" id="GO:0045842">
    <property type="term" value="P:positive regulation of mitotic metaphase/anaphase transition"/>
    <property type="evidence" value="ECO:0007669"/>
    <property type="project" value="TreeGrafter"/>
</dbReference>
<evidence type="ECO:0000256" key="7">
    <source>
        <dbReference type="SAM" id="MobiDB-lite"/>
    </source>
</evidence>
<dbReference type="PANTHER" id="PTHR12830">
    <property type="entry name" value="ANAPHASE-PROMOTING COMPLEX SUBUNIT 5"/>
    <property type="match status" value="1"/>
</dbReference>
<dbReference type="EMBL" id="CP045896">
    <property type="protein sequence ID" value="QQP50050.1"/>
    <property type="molecule type" value="Genomic_DNA"/>
</dbReference>
<evidence type="ECO:0000313" key="9">
    <source>
        <dbReference type="EMBL" id="QQP50050.1"/>
    </source>
</evidence>
<comment type="similarity">
    <text evidence="1">Belongs to the APC5 family.</text>
</comment>
<dbReference type="AlphaFoldDB" id="A0A7T8K9W8"/>
<keyword evidence="3" id="KW-0132">Cell division</keyword>
<dbReference type="Proteomes" id="UP000595437">
    <property type="component" value="Chromosome 7"/>
</dbReference>
<keyword evidence="6" id="KW-0131">Cell cycle</keyword>
<reference evidence="10" key="1">
    <citation type="submission" date="2021-01" db="EMBL/GenBank/DDBJ databases">
        <title>Caligus Genome Assembly.</title>
        <authorList>
            <person name="Gallardo-Escarate C."/>
        </authorList>
    </citation>
    <scope>NUCLEOTIDE SEQUENCE [LARGE SCALE GENOMIC DNA]</scope>
</reference>
<evidence type="ECO:0000256" key="4">
    <source>
        <dbReference type="ARBA" id="ARBA00022776"/>
    </source>
</evidence>
<evidence type="ECO:0000313" key="10">
    <source>
        <dbReference type="Proteomes" id="UP000595437"/>
    </source>
</evidence>
<dbReference type="GO" id="GO:0031145">
    <property type="term" value="P:anaphase-promoting complex-dependent catabolic process"/>
    <property type="evidence" value="ECO:0007669"/>
    <property type="project" value="TreeGrafter"/>
</dbReference>
<keyword evidence="4" id="KW-0498">Mitosis</keyword>
<evidence type="ECO:0000256" key="6">
    <source>
        <dbReference type="ARBA" id="ARBA00023306"/>
    </source>
</evidence>
<feature type="region of interest" description="Disordered" evidence="7">
    <location>
        <begin position="50"/>
        <end position="74"/>
    </location>
</feature>
<dbReference type="PANTHER" id="PTHR12830:SF9">
    <property type="entry name" value="ANAPHASE-PROMOTING COMPLEX SUBUNIT 5"/>
    <property type="match status" value="1"/>
</dbReference>
<feature type="domain" description="Anaphase-promoting complex subunit 5" evidence="8">
    <location>
        <begin position="280"/>
        <end position="372"/>
    </location>
</feature>
<name>A0A7T8K9W8_CALRO</name>
<evidence type="ECO:0000256" key="3">
    <source>
        <dbReference type="ARBA" id="ARBA00022618"/>
    </source>
</evidence>
<dbReference type="InterPro" id="IPR026000">
    <property type="entry name" value="Apc5_dom"/>
</dbReference>
<keyword evidence="10" id="KW-1185">Reference proteome</keyword>
<gene>
    <name evidence="9" type="ORF">FKW44_010920</name>
</gene>
<dbReference type="Pfam" id="PF12862">
    <property type="entry name" value="ANAPC5"/>
    <property type="match status" value="1"/>
</dbReference>
<organism evidence="9 10">
    <name type="scientific">Caligus rogercresseyi</name>
    <name type="common">Sea louse</name>
    <dbReference type="NCBI Taxonomy" id="217165"/>
    <lineage>
        <taxon>Eukaryota</taxon>
        <taxon>Metazoa</taxon>
        <taxon>Ecdysozoa</taxon>
        <taxon>Arthropoda</taxon>
        <taxon>Crustacea</taxon>
        <taxon>Multicrustacea</taxon>
        <taxon>Hexanauplia</taxon>
        <taxon>Copepoda</taxon>
        <taxon>Siphonostomatoida</taxon>
        <taxon>Caligidae</taxon>
        <taxon>Caligus</taxon>
    </lineage>
</organism>
<keyword evidence="5" id="KW-0833">Ubl conjugation pathway</keyword>
<proteinExistence type="inferred from homology"/>
<evidence type="ECO:0000256" key="2">
    <source>
        <dbReference type="ARBA" id="ARBA00016066"/>
    </source>
</evidence>
<dbReference type="InterPro" id="IPR037679">
    <property type="entry name" value="Apc5"/>
</dbReference>
<dbReference type="GO" id="GO:0051301">
    <property type="term" value="P:cell division"/>
    <property type="evidence" value="ECO:0007669"/>
    <property type="project" value="UniProtKB-KW"/>
</dbReference>
<protein>
    <recommendedName>
        <fullName evidence="2">Anaphase-promoting complex subunit 5</fullName>
    </recommendedName>
</protein>
<dbReference type="OrthoDB" id="2504561at2759"/>
<evidence type="ECO:0000259" key="8">
    <source>
        <dbReference type="Pfam" id="PF12862"/>
    </source>
</evidence>
<dbReference type="GO" id="GO:0070979">
    <property type="term" value="P:protein K11-linked ubiquitination"/>
    <property type="evidence" value="ECO:0007669"/>
    <property type="project" value="TreeGrafter"/>
</dbReference>
<accession>A0A7T8K9W8</accession>
<evidence type="ECO:0000256" key="1">
    <source>
        <dbReference type="ARBA" id="ARBA00007450"/>
    </source>
</evidence>
<evidence type="ECO:0000256" key="5">
    <source>
        <dbReference type="ARBA" id="ARBA00022786"/>
    </source>
</evidence>